<dbReference type="STRING" id="763407.A0A167P8K5"/>
<dbReference type="VEuPathDB" id="FungiDB:PHYBLDRAFT_76387"/>
<dbReference type="InterPro" id="IPR013087">
    <property type="entry name" value="Znf_C2H2_type"/>
</dbReference>
<evidence type="ECO:0000313" key="5">
    <source>
        <dbReference type="Proteomes" id="UP000077315"/>
    </source>
</evidence>
<dbReference type="GeneID" id="29004054"/>
<reference evidence="5" key="1">
    <citation type="submission" date="2015-06" db="EMBL/GenBank/DDBJ databases">
        <title>Expansion of signal transduction pathways in fungi by whole-genome duplication.</title>
        <authorList>
            <consortium name="DOE Joint Genome Institute"/>
            <person name="Corrochano L.M."/>
            <person name="Kuo A."/>
            <person name="Marcet-Houben M."/>
            <person name="Polaino S."/>
            <person name="Salamov A."/>
            <person name="Villalobos J.M."/>
            <person name="Alvarez M.I."/>
            <person name="Avalos J."/>
            <person name="Benito E.P."/>
            <person name="Benoit I."/>
            <person name="Burger G."/>
            <person name="Camino L.P."/>
            <person name="Canovas D."/>
            <person name="Cerda-Olmedo E."/>
            <person name="Cheng J.-F."/>
            <person name="Dominguez A."/>
            <person name="Elias M."/>
            <person name="Eslava A.P."/>
            <person name="Glaser F."/>
            <person name="Grimwood J."/>
            <person name="Gutierrez G."/>
            <person name="Heitman J."/>
            <person name="Henrissat B."/>
            <person name="Iturriaga E.A."/>
            <person name="Lang B.F."/>
            <person name="Lavin J.L."/>
            <person name="Lee S."/>
            <person name="Li W."/>
            <person name="Lindquist E."/>
            <person name="Lopez-Garcia S."/>
            <person name="Luque E.M."/>
            <person name="Marcos A.T."/>
            <person name="Martin J."/>
            <person name="McCluskey K."/>
            <person name="Medina H.R."/>
            <person name="Miralles-Duran A."/>
            <person name="Miyazaki A."/>
            <person name="Munoz-Torres E."/>
            <person name="Oguiza J.A."/>
            <person name="Ohm R."/>
            <person name="Olmedo M."/>
            <person name="Orejas M."/>
            <person name="Ortiz-Castellanos L."/>
            <person name="Pisabarro A.G."/>
            <person name="Rodriguez-Romero J."/>
            <person name="Ruiz-Herrera J."/>
            <person name="Ruiz-Vazquez R."/>
            <person name="Sanz C."/>
            <person name="Schackwitz W."/>
            <person name="Schmutz J."/>
            <person name="Shahriari M."/>
            <person name="Shelest E."/>
            <person name="Silva-Franco F."/>
            <person name="Soanes D."/>
            <person name="Syed K."/>
            <person name="Tagua V.G."/>
            <person name="Talbot N.J."/>
            <person name="Thon M."/>
            <person name="De vries R.P."/>
            <person name="Wiebenga A."/>
            <person name="Yadav J.S."/>
            <person name="Braun E.L."/>
            <person name="Baker S."/>
            <person name="Garre V."/>
            <person name="Horwitz B."/>
            <person name="Torres-Martinez S."/>
            <person name="Idnurm A."/>
            <person name="Herrera-Estrella A."/>
            <person name="Gabaldon T."/>
            <person name="Grigoriev I.V."/>
        </authorList>
    </citation>
    <scope>NUCLEOTIDE SEQUENCE [LARGE SCALE GENOMIC DNA]</scope>
    <source>
        <strain evidence="5">NRRL 1555(-)</strain>
    </source>
</reference>
<dbReference type="InParanoid" id="A0A167P8K5"/>
<keyword evidence="1" id="KW-0863">Zinc-finger</keyword>
<proteinExistence type="predicted"/>
<sequence>MTTEPIEPIEPTELQCHCSKCGVIFVRHSQLKGHSKEYHSAKVTVNYPYSAAPTVVYRREDGTFPCICGGSYATSSSFRRHVKKNICQGAQRADSSSLYSSNDDEIEATEDENPDGDDIESTLDMVDARLPQTLKCPAASTLEPLEQSHRSYEHAILHACGVMHLSQDEAKRHIKFIDALDLKPIALIDQDGNEENCLVSNEVIERLSSTHSNFSFHEVNPTKKRKISSTDELDADTPQQGIHLDASLSYVIDSSPYAHTLQSETYIELNSEICELLNTDWLMGPQLRYFCAQVFAGAILLESETGQAMLVNSIEVYGRTISQDVHRERYIFKDETLRASSLPPVDSIYPNVCVSYAMYAKNRSLVIGTKTFGGYITSGVMLNGKSMPEIGPSFSQFVLTKHLARNIKIYINKKSFEDAQIIANNRESKQLYGFAILSQLRNLRSLFHCPSTYIMCRATSRLMNDHPTRPYTIFTYADSDKVPLDSDARVASELFQTVALAVLDGGYQGTLEKNDVLRLRKRCEEGEIYDCLQNILDLYLMVDDCSSISILGNRALNLQLTNCADLLWPSLAIANEAVVQAIADTLEKASVFDTV</sequence>
<keyword evidence="1" id="KW-0862">Zinc</keyword>
<protein>
    <submittedName>
        <fullName evidence="4">C2H2-type zinc finger transcription factor</fullName>
    </submittedName>
</protein>
<dbReference type="EMBL" id="KV440974">
    <property type="protein sequence ID" value="OAD77469.1"/>
    <property type="molecule type" value="Genomic_DNA"/>
</dbReference>
<dbReference type="AlphaFoldDB" id="A0A167P8K5"/>
<dbReference type="PROSITE" id="PS00028">
    <property type="entry name" value="ZINC_FINGER_C2H2_1"/>
    <property type="match status" value="1"/>
</dbReference>
<feature type="compositionally biased region" description="Acidic residues" evidence="2">
    <location>
        <begin position="102"/>
        <end position="118"/>
    </location>
</feature>
<keyword evidence="5" id="KW-1185">Reference proteome</keyword>
<dbReference type="GO" id="GO:0008270">
    <property type="term" value="F:zinc ion binding"/>
    <property type="evidence" value="ECO:0007669"/>
    <property type="project" value="UniProtKB-KW"/>
</dbReference>
<dbReference type="PROSITE" id="PS50157">
    <property type="entry name" value="ZINC_FINGER_C2H2_2"/>
    <property type="match status" value="1"/>
</dbReference>
<gene>
    <name evidence="4" type="ORF">PHYBLDRAFT_76387</name>
</gene>
<evidence type="ECO:0000256" key="1">
    <source>
        <dbReference type="PROSITE-ProRule" id="PRU00042"/>
    </source>
</evidence>
<evidence type="ECO:0000313" key="4">
    <source>
        <dbReference type="EMBL" id="OAD77469.1"/>
    </source>
</evidence>
<name>A0A167P8K5_PHYB8</name>
<accession>A0A167P8K5</accession>
<evidence type="ECO:0000259" key="3">
    <source>
        <dbReference type="PROSITE" id="PS50157"/>
    </source>
</evidence>
<dbReference type="RefSeq" id="XP_018295509.1">
    <property type="nucleotide sequence ID" value="XM_018443148.1"/>
</dbReference>
<feature type="domain" description="C2H2-type" evidence="3">
    <location>
        <begin position="14"/>
        <end position="44"/>
    </location>
</feature>
<feature type="region of interest" description="Disordered" evidence="2">
    <location>
        <begin position="95"/>
        <end position="118"/>
    </location>
</feature>
<dbReference type="Proteomes" id="UP000077315">
    <property type="component" value="Unassembled WGS sequence"/>
</dbReference>
<organism evidence="4 5">
    <name type="scientific">Phycomyces blakesleeanus (strain ATCC 8743b / DSM 1359 / FGSC 10004 / NBRC 33097 / NRRL 1555)</name>
    <dbReference type="NCBI Taxonomy" id="763407"/>
    <lineage>
        <taxon>Eukaryota</taxon>
        <taxon>Fungi</taxon>
        <taxon>Fungi incertae sedis</taxon>
        <taxon>Mucoromycota</taxon>
        <taxon>Mucoromycotina</taxon>
        <taxon>Mucoromycetes</taxon>
        <taxon>Mucorales</taxon>
        <taxon>Phycomycetaceae</taxon>
        <taxon>Phycomyces</taxon>
    </lineage>
</organism>
<keyword evidence="1" id="KW-0479">Metal-binding</keyword>
<dbReference type="OrthoDB" id="2250876at2759"/>
<evidence type="ECO:0000256" key="2">
    <source>
        <dbReference type="SAM" id="MobiDB-lite"/>
    </source>
</evidence>